<feature type="domain" description="Fe2OG dioxygenase" evidence="6">
    <location>
        <begin position="86"/>
        <end position="191"/>
    </location>
</feature>
<keyword evidence="4" id="KW-0560">Oxidoreductase</keyword>
<keyword evidence="8" id="KW-1185">Reference proteome</keyword>
<dbReference type="InterPro" id="IPR005123">
    <property type="entry name" value="Oxoglu/Fe-dep_dioxygenase_dom"/>
</dbReference>
<evidence type="ECO:0000313" key="7">
    <source>
        <dbReference type="EMBL" id="KOO30380.1"/>
    </source>
</evidence>
<dbReference type="AlphaFoldDB" id="A0A0M0JV09"/>
<organism evidence="7 8">
    <name type="scientific">Chrysochromulina tobinii</name>
    <dbReference type="NCBI Taxonomy" id="1460289"/>
    <lineage>
        <taxon>Eukaryota</taxon>
        <taxon>Haptista</taxon>
        <taxon>Haptophyta</taxon>
        <taxon>Prymnesiophyceae</taxon>
        <taxon>Prymnesiales</taxon>
        <taxon>Chrysochromulinaceae</taxon>
        <taxon>Chrysochromulina</taxon>
    </lineage>
</organism>
<dbReference type="GO" id="GO:0031418">
    <property type="term" value="F:L-ascorbic acid binding"/>
    <property type="evidence" value="ECO:0007669"/>
    <property type="project" value="InterPro"/>
</dbReference>
<dbReference type="InterPro" id="IPR006620">
    <property type="entry name" value="Pro_4_hyd_alph"/>
</dbReference>
<keyword evidence="5" id="KW-0408">Iron</keyword>
<evidence type="ECO:0000256" key="1">
    <source>
        <dbReference type="ARBA" id="ARBA00001961"/>
    </source>
</evidence>
<dbReference type="GO" id="GO:0005506">
    <property type="term" value="F:iron ion binding"/>
    <property type="evidence" value="ECO:0007669"/>
    <property type="project" value="InterPro"/>
</dbReference>
<proteinExistence type="predicted"/>
<dbReference type="Gene3D" id="2.60.120.620">
    <property type="entry name" value="q2cbj1_9rhob like domain"/>
    <property type="match status" value="1"/>
</dbReference>
<dbReference type="GO" id="GO:0004656">
    <property type="term" value="F:procollagen-proline 4-dioxygenase activity"/>
    <property type="evidence" value="ECO:0007669"/>
    <property type="project" value="TreeGrafter"/>
</dbReference>
<dbReference type="PROSITE" id="PS51471">
    <property type="entry name" value="FE2OG_OXY"/>
    <property type="match status" value="1"/>
</dbReference>
<keyword evidence="3" id="KW-0223">Dioxygenase</keyword>
<evidence type="ECO:0000259" key="6">
    <source>
        <dbReference type="PROSITE" id="PS51471"/>
    </source>
</evidence>
<dbReference type="EMBL" id="JWZX01002239">
    <property type="protein sequence ID" value="KOO30380.1"/>
    <property type="molecule type" value="Genomic_DNA"/>
</dbReference>
<evidence type="ECO:0000256" key="4">
    <source>
        <dbReference type="ARBA" id="ARBA00023002"/>
    </source>
</evidence>
<protein>
    <recommendedName>
        <fullName evidence="6">Fe2OG dioxygenase domain-containing protein</fullName>
    </recommendedName>
</protein>
<accession>A0A0M0JV09</accession>
<evidence type="ECO:0000313" key="8">
    <source>
        <dbReference type="Proteomes" id="UP000037460"/>
    </source>
</evidence>
<dbReference type="Proteomes" id="UP000037460">
    <property type="component" value="Unassembled WGS sequence"/>
</dbReference>
<gene>
    <name evidence="7" type="ORF">Ctob_004433</name>
</gene>
<dbReference type="SMART" id="SM00702">
    <property type="entry name" value="P4Hc"/>
    <property type="match status" value="1"/>
</dbReference>
<dbReference type="GO" id="GO:0005783">
    <property type="term" value="C:endoplasmic reticulum"/>
    <property type="evidence" value="ECO:0007669"/>
    <property type="project" value="TreeGrafter"/>
</dbReference>
<name>A0A0M0JV09_9EUKA</name>
<keyword evidence="2" id="KW-0479">Metal-binding</keyword>
<dbReference type="InterPro" id="IPR045054">
    <property type="entry name" value="P4HA-like"/>
</dbReference>
<evidence type="ECO:0000256" key="2">
    <source>
        <dbReference type="ARBA" id="ARBA00022723"/>
    </source>
</evidence>
<evidence type="ECO:0000256" key="5">
    <source>
        <dbReference type="ARBA" id="ARBA00023004"/>
    </source>
</evidence>
<sequence length="204" mass="22866">MGKNKKPENNKIFDNFIQPTEADAIMAAGAKMGYQPSEVLDKGHGDWKRSMHRTSSSTHCHASQPCWKVMEPLLTRAFPIVGMGERHAEVQLLEYAEGQYYKSHSDFLGGSENFMAGPRALTLLMYLDDPPEGGETAFPEIGLTVQAKRGRAILWPSALDQNPRVKDTRTKHQALPVLRGGKHAVNIWYYQRDFWEASSKGCMG</sequence>
<reference evidence="8" key="1">
    <citation type="journal article" date="2015" name="PLoS Genet.">
        <title>Genome Sequence and Transcriptome Analyses of Chrysochromulina tobin: Metabolic Tools for Enhanced Algal Fitness in the Prominent Order Prymnesiales (Haptophyceae).</title>
        <authorList>
            <person name="Hovde B.T."/>
            <person name="Deodato C.R."/>
            <person name="Hunsperger H.M."/>
            <person name="Ryken S.A."/>
            <person name="Yost W."/>
            <person name="Jha R.K."/>
            <person name="Patterson J."/>
            <person name="Monnat R.J. Jr."/>
            <person name="Barlow S.B."/>
            <person name="Starkenburg S.R."/>
            <person name="Cattolico R.A."/>
        </authorList>
    </citation>
    <scope>NUCLEOTIDE SEQUENCE</scope>
    <source>
        <strain evidence="8">CCMP291</strain>
    </source>
</reference>
<dbReference type="PANTHER" id="PTHR10869">
    <property type="entry name" value="PROLYL 4-HYDROXYLASE ALPHA SUBUNIT"/>
    <property type="match status" value="1"/>
</dbReference>
<dbReference type="OrthoDB" id="10259408at2759"/>
<dbReference type="InterPro" id="IPR044862">
    <property type="entry name" value="Pro_4_hyd_alph_FE2OG_OXY"/>
</dbReference>
<comment type="caution">
    <text evidence="7">The sequence shown here is derived from an EMBL/GenBank/DDBJ whole genome shotgun (WGS) entry which is preliminary data.</text>
</comment>
<dbReference type="PANTHER" id="PTHR10869:SF235">
    <property type="entry name" value="PROCOLLAGEN-PROLINE 4-DIOXYGENASE"/>
    <property type="match status" value="1"/>
</dbReference>
<evidence type="ECO:0000256" key="3">
    <source>
        <dbReference type="ARBA" id="ARBA00022964"/>
    </source>
</evidence>
<comment type="cofactor">
    <cofactor evidence="1">
        <name>L-ascorbate</name>
        <dbReference type="ChEBI" id="CHEBI:38290"/>
    </cofactor>
</comment>
<dbReference type="Pfam" id="PF13640">
    <property type="entry name" value="2OG-FeII_Oxy_3"/>
    <property type="match status" value="1"/>
</dbReference>